<accession>A0A5C3MU72</accession>
<dbReference type="InterPro" id="IPR046521">
    <property type="entry name" value="DUF6698"/>
</dbReference>
<feature type="region of interest" description="Disordered" evidence="1">
    <location>
        <begin position="1"/>
        <end position="40"/>
    </location>
</feature>
<evidence type="ECO:0000313" key="3">
    <source>
        <dbReference type="Proteomes" id="UP000305948"/>
    </source>
</evidence>
<dbReference type="AlphaFoldDB" id="A0A5C3MU72"/>
<evidence type="ECO:0000256" key="1">
    <source>
        <dbReference type="SAM" id="MobiDB-lite"/>
    </source>
</evidence>
<dbReference type="Pfam" id="PF20414">
    <property type="entry name" value="DUF6698"/>
    <property type="match status" value="1"/>
</dbReference>
<dbReference type="OrthoDB" id="3220614at2759"/>
<sequence length="373" mass="40650">MSQSSSPPPPSIDAASSQGQKRRLADANVTPCGRQKAQKTHPYIGLGRHFARTVSAFTPVVNIINHGLVRDGSDQPRSTYTIHENRMWDAFQELDKLHPGLVDWLLDGDDNPTEVAKYLKAGMTKARSDDTNGLKKAICEWVMALNVGTSGPKVALNSKIGRGFYHPVYGRLLCPVELDWDDEEVKTALLGGTATVDGEPVDGSHFPQFLYEGTYNDDAPWVGLLRGPLLIKGYKHIFISPSSADASDGDTQTRRSGNAQLHGMMTVTLASLAYVAVQTYFALSSQSTFSAHAKGLDIHGLYNAVLDYLEDPDEAADVADLLAWWNRTIFPGHHKKSLGGHGKGPGTMGRLKAARAKRQRQDGDVLTNCINRA</sequence>
<name>A0A5C3MU72_9AGAM</name>
<reference evidence="2 3" key="1">
    <citation type="journal article" date="2019" name="Nat. Ecol. Evol.">
        <title>Megaphylogeny resolves global patterns of mushroom evolution.</title>
        <authorList>
            <person name="Varga T."/>
            <person name="Krizsan K."/>
            <person name="Foldi C."/>
            <person name="Dima B."/>
            <person name="Sanchez-Garcia M."/>
            <person name="Sanchez-Ramirez S."/>
            <person name="Szollosi G.J."/>
            <person name="Szarkandi J.G."/>
            <person name="Papp V."/>
            <person name="Albert L."/>
            <person name="Andreopoulos W."/>
            <person name="Angelini C."/>
            <person name="Antonin V."/>
            <person name="Barry K.W."/>
            <person name="Bougher N.L."/>
            <person name="Buchanan P."/>
            <person name="Buyck B."/>
            <person name="Bense V."/>
            <person name="Catcheside P."/>
            <person name="Chovatia M."/>
            <person name="Cooper J."/>
            <person name="Damon W."/>
            <person name="Desjardin D."/>
            <person name="Finy P."/>
            <person name="Geml J."/>
            <person name="Haridas S."/>
            <person name="Hughes K."/>
            <person name="Justo A."/>
            <person name="Karasinski D."/>
            <person name="Kautmanova I."/>
            <person name="Kiss B."/>
            <person name="Kocsube S."/>
            <person name="Kotiranta H."/>
            <person name="LaButti K.M."/>
            <person name="Lechner B.E."/>
            <person name="Liimatainen K."/>
            <person name="Lipzen A."/>
            <person name="Lukacs Z."/>
            <person name="Mihaltcheva S."/>
            <person name="Morgado L.N."/>
            <person name="Niskanen T."/>
            <person name="Noordeloos M.E."/>
            <person name="Ohm R.A."/>
            <person name="Ortiz-Santana B."/>
            <person name="Ovrebo C."/>
            <person name="Racz N."/>
            <person name="Riley R."/>
            <person name="Savchenko A."/>
            <person name="Shiryaev A."/>
            <person name="Soop K."/>
            <person name="Spirin V."/>
            <person name="Szebenyi C."/>
            <person name="Tomsovsky M."/>
            <person name="Tulloss R.E."/>
            <person name="Uehling J."/>
            <person name="Grigoriev I.V."/>
            <person name="Vagvolgyi C."/>
            <person name="Papp T."/>
            <person name="Martin F.M."/>
            <person name="Miettinen O."/>
            <person name="Hibbett D.S."/>
            <person name="Nagy L.G."/>
        </authorList>
    </citation>
    <scope>NUCLEOTIDE SEQUENCE [LARGE SCALE GENOMIC DNA]</scope>
    <source>
        <strain evidence="2 3">OMC1185</strain>
    </source>
</reference>
<gene>
    <name evidence="2" type="ORF">OE88DRAFT_1737656</name>
</gene>
<evidence type="ECO:0000313" key="2">
    <source>
        <dbReference type="EMBL" id="TFK48375.1"/>
    </source>
</evidence>
<dbReference type="Proteomes" id="UP000305948">
    <property type="component" value="Unassembled WGS sequence"/>
</dbReference>
<organism evidence="2 3">
    <name type="scientific">Heliocybe sulcata</name>
    <dbReference type="NCBI Taxonomy" id="5364"/>
    <lineage>
        <taxon>Eukaryota</taxon>
        <taxon>Fungi</taxon>
        <taxon>Dikarya</taxon>
        <taxon>Basidiomycota</taxon>
        <taxon>Agaricomycotina</taxon>
        <taxon>Agaricomycetes</taxon>
        <taxon>Gloeophyllales</taxon>
        <taxon>Gloeophyllaceae</taxon>
        <taxon>Heliocybe</taxon>
    </lineage>
</organism>
<dbReference type="STRING" id="5364.A0A5C3MU72"/>
<dbReference type="EMBL" id="ML213519">
    <property type="protein sequence ID" value="TFK48375.1"/>
    <property type="molecule type" value="Genomic_DNA"/>
</dbReference>
<feature type="compositionally biased region" description="Pro residues" evidence="1">
    <location>
        <begin position="1"/>
        <end position="11"/>
    </location>
</feature>
<proteinExistence type="predicted"/>
<keyword evidence="3" id="KW-1185">Reference proteome</keyword>
<protein>
    <submittedName>
        <fullName evidence="2">Uncharacterized protein</fullName>
    </submittedName>
</protein>